<protein>
    <submittedName>
        <fullName evidence="3">Uncharacterized protein</fullName>
    </submittedName>
</protein>
<dbReference type="RefSeq" id="WP_090412289.1">
    <property type="nucleotide sequence ID" value="NZ_CAJKZB010000026.1"/>
</dbReference>
<keyword evidence="2" id="KW-0472">Membrane</keyword>
<name>A0A1I5ITX7_9FIRM</name>
<evidence type="ECO:0000313" key="4">
    <source>
        <dbReference type="Proteomes" id="UP000586254"/>
    </source>
</evidence>
<keyword evidence="2" id="KW-1133">Transmembrane helix</keyword>
<evidence type="ECO:0000313" key="3">
    <source>
        <dbReference type="EMBL" id="NZA37783.1"/>
    </source>
</evidence>
<feature type="compositionally biased region" description="Basic and acidic residues" evidence="1">
    <location>
        <begin position="43"/>
        <end position="57"/>
    </location>
</feature>
<feature type="transmembrane region" description="Helical" evidence="2">
    <location>
        <begin position="12"/>
        <end position="35"/>
    </location>
</feature>
<accession>A0A1I5ITX7</accession>
<dbReference type="Proteomes" id="UP000586254">
    <property type="component" value="Unassembled WGS sequence"/>
</dbReference>
<reference evidence="3 4" key="1">
    <citation type="submission" date="2020-07" db="EMBL/GenBank/DDBJ databases">
        <title>Organ Donor 1.</title>
        <authorList>
            <person name="Marsh A.J."/>
            <person name="Azcarate-Peril M.A."/>
        </authorList>
    </citation>
    <scope>NUCLEOTIDE SEQUENCE [LARGE SCALE GENOMIC DNA]</scope>
    <source>
        <strain evidence="3 4">AMC0717</strain>
    </source>
</reference>
<comment type="caution">
    <text evidence="3">The sequence shown here is derived from an EMBL/GenBank/DDBJ whole genome shotgun (WGS) entry which is preliminary data.</text>
</comment>
<organism evidence="3 4">
    <name type="scientific">Eubacterium callanderi</name>
    <dbReference type="NCBI Taxonomy" id="53442"/>
    <lineage>
        <taxon>Bacteria</taxon>
        <taxon>Bacillati</taxon>
        <taxon>Bacillota</taxon>
        <taxon>Clostridia</taxon>
        <taxon>Eubacteriales</taxon>
        <taxon>Eubacteriaceae</taxon>
        <taxon>Eubacterium</taxon>
    </lineage>
</organism>
<evidence type="ECO:0000256" key="2">
    <source>
        <dbReference type="SAM" id="Phobius"/>
    </source>
</evidence>
<keyword evidence="2" id="KW-0812">Transmembrane</keyword>
<proteinExistence type="predicted"/>
<evidence type="ECO:0000256" key="1">
    <source>
        <dbReference type="SAM" id="MobiDB-lite"/>
    </source>
</evidence>
<feature type="region of interest" description="Disordered" evidence="1">
    <location>
        <begin position="43"/>
        <end position="78"/>
    </location>
</feature>
<gene>
    <name evidence="3" type="ORF">H0N91_06425</name>
</gene>
<dbReference type="AlphaFoldDB" id="A0A1I5ITX7"/>
<feature type="compositionally biased region" description="Polar residues" evidence="1">
    <location>
        <begin position="60"/>
        <end position="69"/>
    </location>
</feature>
<dbReference type="EMBL" id="JACCKS010000006">
    <property type="protein sequence ID" value="NZA37783.1"/>
    <property type="molecule type" value="Genomic_DNA"/>
</dbReference>
<sequence length="78" mass="8860">MNEIDVLLWNILQLFLPFLVILGLLFLSVIVSGLLDTSSEHLHDIRNDPELPPKPEEESSTVNNITNIEVTEDSDHEH</sequence>